<evidence type="ECO:0000313" key="12">
    <source>
        <dbReference type="Proteomes" id="UP000335636"/>
    </source>
</evidence>
<keyword evidence="2" id="KW-0812">Transmembrane</keyword>
<evidence type="ECO:0000256" key="4">
    <source>
        <dbReference type="ARBA" id="ARBA00022871"/>
    </source>
</evidence>
<organism evidence="11 12">
    <name type="scientific">Marmota monax</name>
    <name type="common">Woodchuck</name>
    <dbReference type="NCBI Taxonomy" id="9995"/>
    <lineage>
        <taxon>Eukaryota</taxon>
        <taxon>Metazoa</taxon>
        <taxon>Chordata</taxon>
        <taxon>Craniata</taxon>
        <taxon>Vertebrata</taxon>
        <taxon>Euteleostomi</taxon>
        <taxon>Mammalia</taxon>
        <taxon>Eutheria</taxon>
        <taxon>Euarchontoglires</taxon>
        <taxon>Glires</taxon>
        <taxon>Rodentia</taxon>
        <taxon>Sciuromorpha</taxon>
        <taxon>Sciuridae</taxon>
        <taxon>Xerinae</taxon>
        <taxon>Marmotini</taxon>
        <taxon>Marmota</taxon>
    </lineage>
</organism>
<dbReference type="GO" id="GO:0030154">
    <property type="term" value="P:cell differentiation"/>
    <property type="evidence" value="ECO:0007669"/>
    <property type="project" value="UniProtKB-KW"/>
</dbReference>
<evidence type="ECO:0000256" key="7">
    <source>
        <dbReference type="ARBA" id="ARBA00035009"/>
    </source>
</evidence>
<dbReference type="PANTHER" id="PTHR21859:SF55">
    <property type="entry name" value="SPERMATOGENESIS-ASSOCIATED PROTEIN 31A1-RELATED"/>
    <property type="match status" value="1"/>
</dbReference>
<keyword evidence="5" id="KW-1133">Transmembrane helix</keyword>
<feature type="non-terminal residue" evidence="11">
    <location>
        <position position="224"/>
    </location>
</feature>
<keyword evidence="3" id="KW-0221">Differentiation</keyword>
<protein>
    <recommendedName>
        <fullName evidence="10">SPATA31 domain-containing protein</fullName>
    </recommendedName>
</protein>
<comment type="function">
    <text evidence="8">May play a role in spermatogenesis.</text>
</comment>
<dbReference type="EMBL" id="CABDUW010006290">
    <property type="protein sequence ID" value="VTJ91103.1"/>
    <property type="molecule type" value="Genomic_DNA"/>
</dbReference>
<feature type="compositionally biased region" description="Polar residues" evidence="9">
    <location>
        <begin position="59"/>
        <end position="85"/>
    </location>
</feature>
<dbReference type="Pfam" id="PF14650">
    <property type="entry name" value="FAM75"/>
    <property type="match status" value="1"/>
</dbReference>
<dbReference type="GO" id="GO:0007283">
    <property type="term" value="P:spermatogenesis"/>
    <property type="evidence" value="ECO:0007669"/>
    <property type="project" value="UniProtKB-KW"/>
</dbReference>
<gene>
    <name evidence="11" type="ORF">MONAX_5E016878</name>
</gene>
<dbReference type="GO" id="GO:0016020">
    <property type="term" value="C:membrane"/>
    <property type="evidence" value="ECO:0007669"/>
    <property type="project" value="UniProtKB-SubCell"/>
</dbReference>
<evidence type="ECO:0000259" key="10">
    <source>
        <dbReference type="Pfam" id="PF14650"/>
    </source>
</evidence>
<dbReference type="Proteomes" id="UP000335636">
    <property type="component" value="Unassembled WGS sequence"/>
</dbReference>
<evidence type="ECO:0000256" key="8">
    <source>
        <dbReference type="ARBA" id="ARBA00037695"/>
    </source>
</evidence>
<reference evidence="11" key="1">
    <citation type="submission" date="2019-04" db="EMBL/GenBank/DDBJ databases">
        <authorList>
            <person name="Alioto T."/>
            <person name="Alioto T."/>
        </authorList>
    </citation>
    <scope>NUCLEOTIDE SEQUENCE [LARGE SCALE GENOMIC DNA]</scope>
</reference>
<proteinExistence type="inferred from homology"/>
<evidence type="ECO:0000256" key="3">
    <source>
        <dbReference type="ARBA" id="ARBA00022782"/>
    </source>
</evidence>
<dbReference type="InterPro" id="IPR039509">
    <property type="entry name" value="SPATA31"/>
</dbReference>
<keyword evidence="6" id="KW-0472">Membrane</keyword>
<name>A0A5E4DA08_MARMO</name>
<dbReference type="PANTHER" id="PTHR21859">
    <property type="entry name" value="ACROSOME-SPECIFIC PROTEIN"/>
    <property type="match status" value="1"/>
</dbReference>
<dbReference type="AlphaFoldDB" id="A0A5E4DA08"/>
<keyword evidence="12" id="KW-1185">Reference proteome</keyword>
<evidence type="ECO:0000313" key="11">
    <source>
        <dbReference type="EMBL" id="VTJ91103.1"/>
    </source>
</evidence>
<evidence type="ECO:0000256" key="5">
    <source>
        <dbReference type="ARBA" id="ARBA00022989"/>
    </source>
</evidence>
<feature type="compositionally biased region" description="Polar residues" evidence="9">
    <location>
        <begin position="35"/>
        <end position="45"/>
    </location>
</feature>
<feature type="domain" description="SPATA31" evidence="10">
    <location>
        <begin position="6"/>
        <end position="198"/>
    </location>
</feature>
<keyword evidence="4" id="KW-0744">Spermatogenesis</keyword>
<evidence type="ECO:0000256" key="1">
    <source>
        <dbReference type="ARBA" id="ARBA00004167"/>
    </source>
</evidence>
<accession>A0A5E4DA08</accession>
<evidence type="ECO:0000256" key="9">
    <source>
        <dbReference type="SAM" id="MobiDB-lite"/>
    </source>
</evidence>
<feature type="region of interest" description="Disordered" evidence="9">
    <location>
        <begin position="1"/>
        <end position="101"/>
    </location>
</feature>
<evidence type="ECO:0000256" key="6">
    <source>
        <dbReference type="ARBA" id="ARBA00023136"/>
    </source>
</evidence>
<sequence>AGDSASQELENRLEQHIQGKLISDQPQLGPHCRFLTSQEQMQPQDQYPGKNQCHKNDESGPSQSSQSALTDNDLQKMEQPSQSTLAGHDLKKMESKHTKRISTMGSVTLKLDFPNKGLEPELQKQPLDLSWSSGSNSGKIQNDNNVVSESYLRRNRKVIPESDLSTGLDKKMVEKILQDHLGRKSVQIKEGMIPVCVCVDPGLLPTMLFQSPTCTQNPSIKAPP</sequence>
<evidence type="ECO:0000256" key="2">
    <source>
        <dbReference type="ARBA" id="ARBA00022692"/>
    </source>
</evidence>
<comment type="caution">
    <text evidence="11">The sequence shown here is derived from an EMBL/GenBank/DDBJ whole genome shotgun (WGS) entry which is preliminary data.</text>
</comment>
<comment type="subcellular location">
    <subcellularLocation>
        <location evidence="1">Membrane</location>
        <topology evidence="1">Single-pass membrane protein</topology>
    </subcellularLocation>
</comment>
<feature type="non-terminal residue" evidence="11">
    <location>
        <position position="1"/>
    </location>
</feature>
<comment type="similarity">
    <text evidence="7">Belongs to the SPATA31 family.</text>
</comment>